<evidence type="ECO:0000313" key="6">
    <source>
        <dbReference type="Proteomes" id="UP001165060"/>
    </source>
</evidence>
<dbReference type="Proteomes" id="UP001165060">
    <property type="component" value="Unassembled WGS sequence"/>
</dbReference>
<keyword evidence="6" id="KW-1185">Reference proteome</keyword>
<accession>A0ABQ6MPL6</accession>
<keyword evidence="1" id="KW-1015">Disulfide bond</keyword>
<name>A0ABQ6MPL6_9STRA</name>
<feature type="domain" description="Epidermal growth factor-like" evidence="4">
    <location>
        <begin position="689"/>
        <end position="710"/>
    </location>
</feature>
<dbReference type="InterPro" id="IPR051213">
    <property type="entry name" value="START_lipid_transfer"/>
</dbReference>
<dbReference type="SUPFAM" id="SSF55961">
    <property type="entry name" value="Bet v1-like"/>
    <property type="match status" value="2"/>
</dbReference>
<organism evidence="5 6">
    <name type="scientific">Tetraparma gracilis</name>
    <dbReference type="NCBI Taxonomy" id="2962635"/>
    <lineage>
        <taxon>Eukaryota</taxon>
        <taxon>Sar</taxon>
        <taxon>Stramenopiles</taxon>
        <taxon>Ochrophyta</taxon>
        <taxon>Bolidophyceae</taxon>
        <taxon>Parmales</taxon>
        <taxon>Triparmaceae</taxon>
        <taxon>Tetraparma</taxon>
    </lineage>
</organism>
<dbReference type="Gene3D" id="3.30.530.20">
    <property type="match status" value="2"/>
</dbReference>
<dbReference type="Gene3D" id="2.10.25.10">
    <property type="entry name" value="Laminin"/>
    <property type="match status" value="1"/>
</dbReference>
<dbReference type="InterPro" id="IPR013111">
    <property type="entry name" value="EGF_extracell"/>
</dbReference>
<dbReference type="Pfam" id="PF07974">
    <property type="entry name" value="EGF_2"/>
    <property type="match status" value="1"/>
</dbReference>
<feature type="domain" description="START" evidence="3">
    <location>
        <begin position="177"/>
        <end position="277"/>
    </location>
</feature>
<dbReference type="EMBL" id="BRYB01004349">
    <property type="protein sequence ID" value="GMI29647.1"/>
    <property type="molecule type" value="Genomic_DNA"/>
</dbReference>
<sequence length="1348" mass="147547">MGKAITKMGKTSADINRAPSDAGVVARTAADSPLGKAVRAVAKTVTDSPLGKAARTVTNTAKDSPLGKASRSIATGNSSTGHHGGEVEGAWGMATTKIDISADRCLAFFWHHMSHVTNTEFEKKNGGLLKMQVDVPDSHSSFMVASFKIPFPGVDNRLYCSRDRTRGDAETGNPARLVVRESTNENVAATVKNMPFPFRRRDFVVMQVCASDDNNDDLLFAVESVEESVDYGKNFKAVRGTVRTFARLRSVTPNTCRLTVFQLLDFGGRIPAWVINMKLPEAMGGTEDIRQAFDRSDEIDKLALDELAGVIEHEQQVYDEGEEAFITDVQKKLGGLKEEDFKELDSPDHLVKMHSIFKEKDSSAVGRASTIIDAPIAEAAAWELSQVRRANIKRHVARGGLELELKKINGHQNIYHLVIDLSIPGFLPRQWVQMIVWKWAADKRELTIVADSVEHATFPVRKEYLRASGTVVVKFKQETVVAGCPKTKVTWTQQVDAGGAIPKWAQNRQGVGQLMSLSTMRKRFDKSPAIDAASNLRLVDMIQNHDGDYSEKEEEILEEGRKMRGVFEQQKSKELKMASPTTQAKMAFKNGESLVYGWSSAVVRASPAQVLAYTWDFTKRAGMYEDDMEKMADEDEEHNKLTYVWFRPMMDTIAQRLLESVSWGLKMRLYTGAGLSTLDLLTDLYMIKTSHGKCVSGACVCDDGFSGADCGTVKLQPSPSRDPSAKTLTIHSPPKMRPLSIGHATITTRKELSALVKPGSCTNLLIGFSAPTSRCAHCGLGFEEEYEVLMRDALFSSPNPSVKFVRVDRSTHPEAVPHPDPHLELPPPIPYMQYYDCATKKHNVMLLSEHATNKIVAYLKKRQGPPVLHQPTLERATDYVRATTFSAESKVTVMGVFGDLDAQEDEYEDFVEYCALEVHPSMDRLCVAVIGVGPPAPDEQRHFPRTPAAVVYRPGNDANLMKYVSANTIGDTAFAAAQKEQTEFHHEHYLLDELSDLALRDFVLDASVPDVAYLTTQVNDALVARRKPILMVFIDEKNPRSMSGGIYNPLLYAELLALSRNSGGDVMSQFSIVLADGNAQRDHMALLDIRGGVDALPAVAINGNDARVACMDPDVPVNSDTMLAFAASHLKGTLRNGTSKLVRGAAAKNPRNKPERGGGGKGPATELVQGVAEKLDGAADAEYGIEKLSPEAFDSGGKGKGGRMLVMFHRGEGCDACDHLNVYYKHAALQLSTNAASATSVAVARVDLDEPEWSAGGGGGGGRIVARLELGTLPVVALFGAPGQGDAPLYYTGLGKTEEMMEWVGRVLGLALGELPHLTETEKMVYREQLGLREARRMARARGEQAEL</sequence>
<dbReference type="Pfam" id="PF01852">
    <property type="entry name" value="START"/>
    <property type="match status" value="1"/>
</dbReference>
<evidence type="ECO:0008006" key="7">
    <source>
        <dbReference type="Google" id="ProtNLM"/>
    </source>
</evidence>
<evidence type="ECO:0000256" key="1">
    <source>
        <dbReference type="ARBA" id="ARBA00023157"/>
    </source>
</evidence>
<evidence type="ECO:0000313" key="5">
    <source>
        <dbReference type="EMBL" id="GMI29647.1"/>
    </source>
</evidence>
<proteinExistence type="predicted"/>
<dbReference type="InterPro" id="IPR023393">
    <property type="entry name" value="START-like_dom_sf"/>
</dbReference>
<feature type="region of interest" description="Disordered" evidence="2">
    <location>
        <begin position="57"/>
        <end position="87"/>
    </location>
</feature>
<evidence type="ECO:0000259" key="4">
    <source>
        <dbReference type="Pfam" id="PF07974"/>
    </source>
</evidence>
<dbReference type="InterPro" id="IPR002913">
    <property type="entry name" value="START_lipid-bd_dom"/>
</dbReference>
<dbReference type="PANTHER" id="PTHR19308">
    <property type="entry name" value="PHOSPHATIDYLCHOLINE TRANSFER PROTEIN"/>
    <property type="match status" value="1"/>
</dbReference>
<dbReference type="PANTHER" id="PTHR19308:SF14">
    <property type="entry name" value="START DOMAIN-CONTAINING PROTEIN"/>
    <property type="match status" value="1"/>
</dbReference>
<feature type="region of interest" description="Disordered" evidence="2">
    <location>
        <begin position="1142"/>
        <end position="1165"/>
    </location>
</feature>
<gene>
    <name evidence="5" type="ORF">TeGR_g14379</name>
</gene>
<protein>
    <recommendedName>
        <fullName evidence="7">Thioredoxin domain-containing protein</fullName>
    </recommendedName>
</protein>
<comment type="caution">
    <text evidence="5">The sequence shown here is derived from an EMBL/GenBank/DDBJ whole genome shotgun (WGS) entry which is preliminary data.</text>
</comment>
<evidence type="ECO:0000256" key="2">
    <source>
        <dbReference type="SAM" id="MobiDB-lite"/>
    </source>
</evidence>
<evidence type="ECO:0000259" key="3">
    <source>
        <dbReference type="Pfam" id="PF01852"/>
    </source>
</evidence>
<feature type="compositionally biased region" description="Polar residues" evidence="2">
    <location>
        <begin position="72"/>
        <end position="81"/>
    </location>
</feature>
<reference evidence="5 6" key="1">
    <citation type="journal article" date="2023" name="Commun. Biol.">
        <title>Genome analysis of Parmales, the sister group of diatoms, reveals the evolutionary specialization of diatoms from phago-mixotrophs to photoautotrophs.</title>
        <authorList>
            <person name="Ban H."/>
            <person name="Sato S."/>
            <person name="Yoshikawa S."/>
            <person name="Yamada K."/>
            <person name="Nakamura Y."/>
            <person name="Ichinomiya M."/>
            <person name="Sato N."/>
            <person name="Blanc-Mathieu R."/>
            <person name="Endo H."/>
            <person name="Kuwata A."/>
            <person name="Ogata H."/>
        </authorList>
    </citation>
    <scope>NUCLEOTIDE SEQUENCE [LARGE SCALE GENOMIC DNA]</scope>
</reference>